<dbReference type="AlphaFoldDB" id="A0A914E212"/>
<evidence type="ECO:0000259" key="1">
    <source>
        <dbReference type="Pfam" id="PF25082"/>
    </source>
</evidence>
<sequence>MLSGYLERFQAEMKEKLNRFMGLISGHVVTRVAASEVSDSSETHDGMEEIPIEDNYSATTSEVLETDDVTSHIKSDVDLIREVSGLFGSFFGFEDDELASTIVKMGKNCASLSELKKRIHESDLATFDFPNDLIGQLWDILSQNKIQPP</sequence>
<keyword evidence="2" id="KW-1185">Reference proteome</keyword>
<protein>
    <recommendedName>
        <fullName evidence="1">GIPC GH2 domain-containing protein</fullName>
    </recommendedName>
</protein>
<dbReference type="Pfam" id="PF25082">
    <property type="entry name" value="GIPC1_GH2"/>
    <property type="match status" value="1"/>
</dbReference>
<name>A0A914E212_9BILA</name>
<evidence type="ECO:0000313" key="3">
    <source>
        <dbReference type="WBParaSite" id="ACRNAN_scaffold5214.g28983.t1"/>
    </source>
</evidence>
<organism evidence="2 3">
    <name type="scientific">Acrobeloides nanus</name>
    <dbReference type="NCBI Taxonomy" id="290746"/>
    <lineage>
        <taxon>Eukaryota</taxon>
        <taxon>Metazoa</taxon>
        <taxon>Ecdysozoa</taxon>
        <taxon>Nematoda</taxon>
        <taxon>Chromadorea</taxon>
        <taxon>Rhabditida</taxon>
        <taxon>Tylenchina</taxon>
        <taxon>Cephalobomorpha</taxon>
        <taxon>Cephaloboidea</taxon>
        <taxon>Cephalobidae</taxon>
        <taxon>Acrobeloides</taxon>
    </lineage>
</organism>
<reference evidence="3" key="1">
    <citation type="submission" date="2022-11" db="UniProtKB">
        <authorList>
            <consortium name="WormBaseParasite"/>
        </authorList>
    </citation>
    <scope>IDENTIFICATION</scope>
</reference>
<evidence type="ECO:0000313" key="2">
    <source>
        <dbReference type="Proteomes" id="UP000887540"/>
    </source>
</evidence>
<proteinExistence type="predicted"/>
<feature type="domain" description="GIPC GH2" evidence="1">
    <location>
        <begin position="79"/>
        <end position="142"/>
    </location>
</feature>
<dbReference type="InterPro" id="IPR055349">
    <property type="entry name" value="GH2_GIPC"/>
</dbReference>
<dbReference type="Proteomes" id="UP000887540">
    <property type="component" value="Unplaced"/>
</dbReference>
<dbReference type="WBParaSite" id="ACRNAN_scaffold5214.g28983.t1">
    <property type="protein sequence ID" value="ACRNAN_scaffold5214.g28983.t1"/>
    <property type="gene ID" value="ACRNAN_scaffold5214.g28983"/>
</dbReference>
<accession>A0A914E212</accession>